<evidence type="ECO:0000313" key="2">
    <source>
        <dbReference type="EMBL" id="KIW96909.1"/>
    </source>
</evidence>
<dbReference type="InterPro" id="IPR036047">
    <property type="entry name" value="F-box-like_dom_sf"/>
</dbReference>
<dbReference type="OrthoDB" id="3642468at2759"/>
<accession>A0A0D2IJG8</accession>
<dbReference type="RefSeq" id="XP_016623578.1">
    <property type="nucleotide sequence ID" value="XM_016760057.1"/>
</dbReference>
<dbReference type="SUPFAM" id="SSF81383">
    <property type="entry name" value="F-box domain"/>
    <property type="match status" value="1"/>
</dbReference>
<dbReference type="EMBL" id="KN846982">
    <property type="protein sequence ID" value="KIW96909.1"/>
    <property type="molecule type" value="Genomic_DNA"/>
</dbReference>
<dbReference type="Pfam" id="PF00646">
    <property type="entry name" value="F-box"/>
    <property type="match status" value="1"/>
</dbReference>
<evidence type="ECO:0000259" key="1">
    <source>
        <dbReference type="PROSITE" id="PS50181"/>
    </source>
</evidence>
<dbReference type="Proteomes" id="UP000053789">
    <property type="component" value="Unassembled WGS sequence"/>
</dbReference>
<proteinExistence type="predicted"/>
<dbReference type="InterPro" id="IPR001810">
    <property type="entry name" value="F-box_dom"/>
</dbReference>
<reference evidence="2" key="1">
    <citation type="submission" date="2015-01" db="EMBL/GenBank/DDBJ databases">
        <title>The Genome Sequence of Cladophialophora bantiana CBS 173.52.</title>
        <authorList>
            <consortium name="The Broad Institute Genomics Platform"/>
            <person name="Cuomo C."/>
            <person name="de Hoog S."/>
            <person name="Gorbushina A."/>
            <person name="Stielow B."/>
            <person name="Teixiera M."/>
            <person name="Abouelleil A."/>
            <person name="Chapman S.B."/>
            <person name="Priest M."/>
            <person name="Young S.K."/>
            <person name="Wortman J."/>
            <person name="Nusbaum C."/>
            <person name="Birren B."/>
        </authorList>
    </citation>
    <scope>NUCLEOTIDE SEQUENCE [LARGE SCALE GENOMIC DNA]</scope>
    <source>
        <strain evidence="2">CBS 173.52</strain>
    </source>
</reference>
<keyword evidence="3" id="KW-1185">Reference proteome</keyword>
<evidence type="ECO:0000313" key="3">
    <source>
        <dbReference type="Proteomes" id="UP000053789"/>
    </source>
</evidence>
<dbReference type="HOGENOM" id="CLU_047427_1_0_1"/>
<gene>
    <name evidence="2" type="ORF">Z519_02300</name>
</gene>
<dbReference type="PROSITE" id="PS50181">
    <property type="entry name" value="FBOX"/>
    <property type="match status" value="1"/>
</dbReference>
<dbReference type="AlphaFoldDB" id="A0A0D2IJG8"/>
<dbReference type="CDD" id="cd09917">
    <property type="entry name" value="F-box_SF"/>
    <property type="match status" value="1"/>
</dbReference>
<name>A0A0D2IJG8_CLAB1</name>
<protein>
    <recommendedName>
        <fullName evidence="1">F-box domain-containing protein</fullName>
    </recommendedName>
</protein>
<feature type="domain" description="F-box" evidence="1">
    <location>
        <begin position="115"/>
        <end position="163"/>
    </location>
</feature>
<dbReference type="VEuPathDB" id="FungiDB:Z519_02300"/>
<dbReference type="GeneID" id="27695228"/>
<organism evidence="2 3">
    <name type="scientific">Cladophialophora bantiana (strain ATCC 10958 / CBS 173.52 / CDC B-1940 / NIH 8579)</name>
    <name type="common">Xylohypha bantiana</name>
    <dbReference type="NCBI Taxonomy" id="1442370"/>
    <lineage>
        <taxon>Eukaryota</taxon>
        <taxon>Fungi</taxon>
        <taxon>Dikarya</taxon>
        <taxon>Ascomycota</taxon>
        <taxon>Pezizomycotina</taxon>
        <taxon>Eurotiomycetes</taxon>
        <taxon>Chaetothyriomycetidae</taxon>
        <taxon>Chaetothyriales</taxon>
        <taxon>Herpotrichiellaceae</taxon>
        <taxon>Cladophialophora</taxon>
    </lineage>
</organism>
<sequence length="396" mass="45527">MPQRSAHVIEPPPNRTHAASHVSKAFDAVDGPKNDSSTINGVTLQANPPGAQIDNPLEEVPIHYVNNVAWRRHKTFAEKEPLVDTTAALALHSKKTARIQRRLQKKQARKVHSDVQSFLDLPQELLSIILGFLQPTDIFNLLRLNQSMRTFILNNERSIAEEILNRRYWILRQCFPPPISLDQVPLVARPALISEQGQGRGRIHKIPYQHIKQIDPRNVCTCMSCVLSWNNLNVILDLAQWQENLENREPLPVIAPGRNPDWNVKLLDRHAKIVTEATKSPLTYARILQIHLDTTTRTIIRFGKWDKKGAKTTKPEPRLYQLTDAEAAAGTDEFLDRKGPPSYQPLYMRDNYYSVGAFVPHRKWDKDEQKWIYYAKWPRPHDNDLNLIVARFTPKS</sequence>